<gene>
    <name evidence="2" type="ORF">PV383_03085</name>
</gene>
<feature type="transmembrane region" description="Helical" evidence="1">
    <location>
        <begin position="6"/>
        <end position="27"/>
    </location>
</feature>
<evidence type="ECO:0000313" key="3">
    <source>
        <dbReference type="Proteomes" id="UP001282474"/>
    </source>
</evidence>
<sequence length="64" mass="6697">MTTVFIAILSVVLLLAIGGCVCVYWTARGDAPRWARGIARTTEVASELALSANSKSRGGNGDND</sequence>
<keyword evidence="3" id="KW-1185">Reference proteome</keyword>
<protein>
    <recommendedName>
        <fullName evidence="4">Secreted protein</fullName>
    </recommendedName>
</protein>
<reference evidence="2 3" key="1">
    <citation type="journal article" date="2023" name="Microb. Genom.">
        <title>Mesoterricola silvestris gen. nov., sp. nov., Mesoterricola sediminis sp. nov., Geothrix oryzae sp. nov., Geothrix edaphica sp. nov., Geothrix rubra sp. nov., and Geothrix limicola sp. nov., six novel members of Acidobacteriota isolated from soils.</title>
        <authorList>
            <person name="Weisberg A.J."/>
            <person name="Pearce E."/>
            <person name="Kramer C.G."/>
            <person name="Chang J.H."/>
            <person name="Clarke C.R."/>
        </authorList>
    </citation>
    <scope>NUCLEOTIDE SEQUENCE [LARGE SCALE GENOMIC DNA]</scope>
    <source>
        <strain evidence="2 3">NE20-4-1</strain>
    </source>
</reference>
<keyword evidence="1" id="KW-1133">Transmembrane helix</keyword>
<evidence type="ECO:0008006" key="4">
    <source>
        <dbReference type="Google" id="ProtNLM"/>
    </source>
</evidence>
<comment type="caution">
    <text evidence="2">The sequence shown here is derived from an EMBL/GenBank/DDBJ whole genome shotgun (WGS) entry which is preliminary data.</text>
</comment>
<dbReference type="Proteomes" id="UP001282474">
    <property type="component" value="Unassembled WGS sequence"/>
</dbReference>
<evidence type="ECO:0000256" key="1">
    <source>
        <dbReference type="SAM" id="Phobius"/>
    </source>
</evidence>
<dbReference type="EMBL" id="JARAWJ010000002">
    <property type="protein sequence ID" value="MDX3036162.1"/>
    <property type="molecule type" value="Genomic_DNA"/>
</dbReference>
<name>A0ABU4MHY8_9ACTN</name>
<accession>A0ABU4MHY8</accession>
<evidence type="ECO:0000313" key="2">
    <source>
        <dbReference type="EMBL" id="MDX3036162.1"/>
    </source>
</evidence>
<dbReference type="RefSeq" id="WP_045558651.1">
    <property type="nucleotide sequence ID" value="NZ_JABXWF010000001.1"/>
</dbReference>
<keyword evidence="1" id="KW-0472">Membrane</keyword>
<proteinExistence type="predicted"/>
<organism evidence="2 3">
    <name type="scientific">Streptomyces caniscabiei</name>
    <dbReference type="NCBI Taxonomy" id="2746961"/>
    <lineage>
        <taxon>Bacteria</taxon>
        <taxon>Bacillati</taxon>
        <taxon>Actinomycetota</taxon>
        <taxon>Actinomycetes</taxon>
        <taxon>Kitasatosporales</taxon>
        <taxon>Streptomycetaceae</taxon>
        <taxon>Streptomyces</taxon>
    </lineage>
</organism>
<keyword evidence="1" id="KW-0812">Transmembrane</keyword>